<dbReference type="FunFam" id="3.50.80.10:FF:000001">
    <property type="entry name" value="D-aminoacyl-tRNA deacylase"/>
    <property type="match status" value="1"/>
</dbReference>
<dbReference type="RefSeq" id="WP_024048563.1">
    <property type="nucleotide sequence ID" value="NZ_CABWNB010000004.1"/>
</dbReference>
<evidence type="ECO:0000256" key="2">
    <source>
        <dbReference type="HAMAP-Rule" id="MF_00518"/>
    </source>
</evidence>
<evidence type="ECO:0000313" key="3">
    <source>
        <dbReference type="EMBL" id="MBB6478149.1"/>
    </source>
</evidence>
<dbReference type="InterPro" id="IPR023509">
    <property type="entry name" value="DTD-like_sf"/>
</dbReference>
<dbReference type="SUPFAM" id="SSF69500">
    <property type="entry name" value="DTD-like"/>
    <property type="match status" value="1"/>
</dbReference>
<comment type="similarity">
    <text evidence="1 2">Belongs to the DTD family.</text>
</comment>
<evidence type="ECO:0000256" key="1">
    <source>
        <dbReference type="ARBA" id="ARBA00009673"/>
    </source>
</evidence>
<comment type="domain">
    <text evidence="2">A Gly-cisPro motif from one monomer fits into the active site of the other monomer to allow specific chiral rejection of L-amino acids.</text>
</comment>
<dbReference type="EC" id="3.1.1.96" evidence="2"/>
<name>A0A841R534_9FIRM</name>
<dbReference type="HAMAP" id="MF_00518">
    <property type="entry name" value="Deacylase_Dtd"/>
    <property type="match status" value="1"/>
</dbReference>
<dbReference type="GO" id="GO:0106026">
    <property type="term" value="F:Gly-tRNA(Ala) deacylase activity"/>
    <property type="evidence" value="ECO:0007669"/>
    <property type="project" value="UniProtKB-UniRule"/>
</dbReference>
<dbReference type="EMBL" id="JACHHI010000005">
    <property type="protein sequence ID" value="MBB6478149.1"/>
    <property type="molecule type" value="Genomic_DNA"/>
</dbReference>
<dbReference type="GO" id="GO:0000049">
    <property type="term" value="F:tRNA binding"/>
    <property type="evidence" value="ECO:0007669"/>
    <property type="project" value="UniProtKB-UniRule"/>
</dbReference>
<dbReference type="Pfam" id="PF02580">
    <property type="entry name" value="Tyr_Deacylase"/>
    <property type="match status" value="1"/>
</dbReference>
<dbReference type="GO" id="GO:0019478">
    <property type="term" value="P:D-amino acid catabolic process"/>
    <property type="evidence" value="ECO:0007669"/>
    <property type="project" value="UniProtKB-UniRule"/>
</dbReference>
<dbReference type="InterPro" id="IPR003732">
    <property type="entry name" value="Daa-tRNA_deacyls_DTD"/>
</dbReference>
<dbReference type="GO" id="GO:0043908">
    <property type="term" value="F:Ser(Gly)-tRNA(Ala) hydrolase activity"/>
    <property type="evidence" value="ECO:0007669"/>
    <property type="project" value="UniProtKB-UniRule"/>
</dbReference>
<comment type="subunit">
    <text evidence="2">Homodimer.</text>
</comment>
<feature type="short sequence motif" description="Gly-cisPro motif, important for rejection of L-amino acids" evidence="2">
    <location>
        <begin position="137"/>
        <end position="138"/>
    </location>
</feature>
<keyword evidence="2 3" id="KW-0378">Hydrolase</keyword>
<keyword evidence="4" id="KW-1185">Reference proteome</keyword>
<accession>A0A841R534</accession>
<dbReference type="GO" id="GO:0005737">
    <property type="term" value="C:cytoplasm"/>
    <property type="evidence" value="ECO:0007669"/>
    <property type="project" value="UniProtKB-SubCell"/>
</dbReference>
<dbReference type="Proteomes" id="UP000591941">
    <property type="component" value="Unassembled WGS sequence"/>
</dbReference>
<evidence type="ECO:0000313" key="4">
    <source>
        <dbReference type="Proteomes" id="UP000591941"/>
    </source>
</evidence>
<dbReference type="Gene3D" id="3.50.80.10">
    <property type="entry name" value="D-tyrosyl-tRNA(Tyr) deacylase"/>
    <property type="match status" value="1"/>
</dbReference>
<comment type="function">
    <text evidence="2">An aminoacyl-tRNA editing enzyme that deacylates mischarged D-aminoacyl-tRNAs. Also deacylates mischarged glycyl-tRNA(Ala), protecting cells against glycine mischarging by AlaRS. Acts via tRNA-based rather than protein-based catalysis; rejects L-amino acids rather than detecting D-amino acids in the active site. By recycling D-aminoacyl-tRNA to D-amino acids and free tRNA molecules, this enzyme counteracts the toxicity associated with the formation of D-aminoacyl-tRNA entities in vivo and helps enforce protein L-homochirality.</text>
</comment>
<keyword evidence="2" id="KW-0963">Cytoplasm</keyword>
<dbReference type="GeneID" id="93486472"/>
<comment type="caution">
    <text evidence="3">The sequence shown here is derived from an EMBL/GenBank/DDBJ whole genome shotgun (WGS) entry which is preliminary data.</text>
</comment>
<protein>
    <recommendedName>
        <fullName evidence="2">D-aminoacyl-tRNA deacylase</fullName>
        <shortName evidence="2">DTD</shortName>
        <ecNumber evidence="2">3.1.1.96</ecNumber>
    </recommendedName>
    <alternativeName>
        <fullName evidence="2">Gly-tRNA(Ala) deacylase</fullName>
        <ecNumber evidence="2">3.1.1.-</ecNumber>
    </alternativeName>
</protein>
<dbReference type="AlphaFoldDB" id="A0A841R534"/>
<comment type="subcellular location">
    <subcellularLocation>
        <location evidence="2">Cytoplasm</location>
    </subcellularLocation>
</comment>
<proteinExistence type="inferred from homology"/>
<dbReference type="PANTHER" id="PTHR10472:SF5">
    <property type="entry name" value="D-AMINOACYL-TRNA DEACYLASE 1"/>
    <property type="match status" value="1"/>
</dbReference>
<dbReference type="NCBIfam" id="TIGR00256">
    <property type="entry name" value="D-aminoacyl-tRNA deacylase"/>
    <property type="match status" value="1"/>
</dbReference>
<dbReference type="OrthoDB" id="9801395at2"/>
<comment type="catalytic activity">
    <reaction evidence="2">
        <text>a D-aminoacyl-tRNA + H2O = a tRNA + a D-alpha-amino acid + H(+)</text>
        <dbReference type="Rhea" id="RHEA:13953"/>
        <dbReference type="Rhea" id="RHEA-COMP:10123"/>
        <dbReference type="Rhea" id="RHEA-COMP:10124"/>
        <dbReference type="ChEBI" id="CHEBI:15377"/>
        <dbReference type="ChEBI" id="CHEBI:15378"/>
        <dbReference type="ChEBI" id="CHEBI:59871"/>
        <dbReference type="ChEBI" id="CHEBI:78442"/>
        <dbReference type="ChEBI" id="CHEBI:79333"/>
        <dbReference type="EC" id="3.1.1.96"/>
    </reaction>
</comment>
<dbReference type="EC" id="3.1.1.-" evidence="2"/>
<dbReference type="GO" id="GO:0051500">
    <property type="term" value="F:D-tyrosyl-tRNA(Tyr) deacylase activity"/>
    <property type="evidence" value="ECO:0007669"/>
    <property type="project" value="TreeGrafter"/>
</dbReference>
<dbReference type="PANTHER" id="PTHR10472">
    <property type="entry name" value="D-TYROSYL-TRNA TYR DEACYLASE"/>
    <property type="match status" value="1"/>
</dbReference>
<sequence>MRAVIQRTTQSQVTVDGELVGKAGAGLTVLLGVGAEDTAEDARYLADKIVNLRIFEDADGKMNRSLLDTGGEILAISQFTLYGDVRKGRRPSFTAAAPPSLAEPLYEVFVQALRAHDVTVGTGRFQTEMQVTLTNNGPVTILLDSGKLF</sequence>
<organism evidence="3 4">
    <name type="scientific">Negativicoccus succinicivorans</name>
    <dbReference type="NCBI Taxonomy" id="620903"/>
    <lineage>
        <taxon>Bacteria</taxon>
        <taxon>Bacillati</taxon>
        <taxon>Bacillota</taxon>
        <taxon>Negativicutes</taxon>
        <taxon>Veillonellales</taxon>
        <taxon>Veillonellaceae</taxon>
        <taxon>Negativicoccus</taxon>
    </lineage>
</organism>
<keyword evidence="2" id="KW-0820">tRNA-binding</keyword>
<dbReference type="CDD" id="cd00563">
    <property type="entry name" value="Dtyr_deacylase"/>
    <property type="match status" value="1"/>
</dbReference>
<gene>
    <name evidence="2" type="primary">dtd</name>
    <name evidence="3" type="ORF">HNR45_001210</name>
</gene>
<keyword evidence="2" id="KW-0694">RNA-binding</keyword>
<comment type="catalytic activity">
    <reaction evidence="2">
        <text>glycyl-tRNA(Ala) + H2O = tRNA(Ala) + glycine + H(+)</text>
        <dbReference type="Rhea" id="RHEA:53744"/>
        <dbReference type="Rhea" id="RHEA-COMP:9657"/>
        <dbReference type="Rhea" id="RHEA-COMP:13640"/>
        <dbReference type="ChEBI" id="CHEBI:15377"/>
        <dbReference type="ChEBI" id="CHEBI:15378"/>
        <dbReference type="ChEBI" id="CHEBI:57305"/>
        <dbReference type="ChEBI" id="CHEBI:78442"/>
        <dbReference type="ChEBI" id="CHEBI:78522"/>
    </reaction>
</comment>
<reference evidence="3 4" key="1">
    <citation type="submission" date="2020-08" db="EMBL/GenBank/DDBJ databases">
        <title>Genomic Encyclopedia of Type Strains, Phase IV (KMG-IV): sequencing the most valuable type-strain genomes for metagenomic binning, comparative biology and taxonomic classification.</title>
        <authorList>
            <person name="Goeker M."/>
        </authorList>
    </citation>
    <scope>NUCLEOTIDE SEQUENCE [LARGE SCALE GENOMIC DNA]</scope>
    <source>
        <strain evidence="3 4">DSM 21255</strain>
    </source>
</reference>